<dbReference type="InterPro" id="IPR052961">
    <property type="entry name" value="Oxido-Kinase-like_Enzymes"/>
</dbReference>
<dbReference type="InterPro" id="IPR015897">
    <property type="entry name" value="CHK_kinase-like"/>
</dbReference>
<comment type="caution">
    <text evidence="2">The sequence shown here is derived from an EMBL/GenBank/DDBJ whole genome shotgun (WGS) entry which is preliminary data.</text>
</comment>
<dbReference type="InterPro" id="IPR012877">
    <property type="entry name" value="Dhs-27"/>
</dbReference>
<evidence type="ECO:0000313" key="3">
    <source>
        <dbReference type="Proteomes" id="UP001176961"/>
    </source>
</evidence>
<evidence type="ECO:0000313" key="2">
    <source>
        <dbReference type="EMBL" id="CAJ0606536.1"/>
    </source>
</evidence>
<protein>
    <recommendedName>
        <fullName evidence="1">CHK kinase-like domain-containing protein</fullName>
    </recommendedName>
</protein>
<dbReference type="PANTHER" id="PTHR23020:SF8">
    <property type="entry name" value="CHK KINASE-LIKE DOMAIN-CONTAINING PROTEIN"/>
    <property type="match status" value="1"/>
</dbReference>
<dbReference type="EMBL" id="CATQJL010000316">
    <property type="protein sequence ID" value="CAJ0606536.1"/>
    <property type="molecule type" value="Genomic_DNA"/>
</dbReference>
<dbReference type="SMART" id="SM00587">
    <property type="entry name" value="CHK"/>
    <property type="match status" value="1"/>
</dbReference>
<reference evidence="2" key="1">
    <citation type="submission" date="2023-07" db="EMBL/GenBank/DDBJ databases">
        <authorList>
            <consortium name="CYATHOMIX"/>
        </authorList>
    </citation>
    <scope>NUCLEOTIDE SEQUENCE</scope>
    <source>
        <strain evidence="2">N/A</strain>
    </source>
</reference>
<dbReference type="InterPro" id="IPR011009">
    <property type="entry name" value="Kinase-like_dom_sf"/>
</dbReference>
<evidence type="ECO:0000259" key="1">
    <source>
        <dbReference type="SMART" id="SM00587"/>
    </source>
</evidence>
<organism evidence="2 3">
    <name type="scientific">Cylicocyclus nassatus</name>
    <name type="common">Nematode worm</name>
    <dbReference type="NCBI Taxonomy" id="53992"/>
    <lineage>
        <taxon>Eukaryota</taxon>
        <taxon>Metazoa</taxon>
        <taxon>Ecdysozoa</taxon>
        <taxon>Nematoda</taxon>
        <taxon>Chromadorea</taxon>
        <taxon>Rhabditida</taxon>
        <taxon>Rhabditina</taxon>
        <taxon>Rhabditomorpha</taxon>
        <taxon>Strongyloidea</taxon>
        <taxon>Strongylidae</taxon>
        <taxon>Cylicocyclus</taxon>
    </lineage>
</organism>
<accession>A0AA36HA22</accession>
<dbReference type="Gene3D" id="3.90.1200.10">
    <property type="match status" value="1"/>
</dbReference>
<feature type="domain" description="CHK kinase-like" evidence="1">
    <location>
        <begin position="145"/>
        <end position="329"/>
    </location>
</feature>
<dbReference type="Proteomes" id="UP001176961">
    <property type="component" value="Unassembled WGS sequence"/>
</dbReference>
<dbReference type="Pfam" id="PF07914">
    <property type="entry name" value="DUF1679"/>
    <property type="match status" value="1"/>
</dbReference>
<keyword evidence="3" id="KW-1185">Reference proteome</keyword>
<name>A0AA36HA22_CYLNA</name>
<dbReference type="SUPFAM" id="SSF56112">
    <property type="entry name" value="Protein kinase-like (PK-like)"/>
    <property type="match status" value="1"/>
</dbReference>
<proteinExistence type="predicted"/>
<dbReference type="AlphaFoldDB" id="A0AA36HA22"/>
<sequence length="416" mass="48020">MNLYTPGDGLFETHVTWKDIEKDMQRELHTSAFFGPKRTAKNIADGIGSVSRIVLIDPDWQNADKQLPAKFIVKILTQLLMARLIAEAGAGSDFDSIFEELQRTLHNGEVTVYNHLISYGHKDFPIPKIYFMKKFSESNSVKGYIIMEYLDLKTMKIYNSVTVNSVKEVLAAIAIMEAMSLKFTPEEKKELTRSFEQFHKVLFKEDLLVNAMRTLRTFGDDKLCEKVEKMEEILSDITDPVKFDQLPEILGMQRVLCHGNLSSANMLWKQNGSKLTLAAMIDFQAAHMGSPATDIATMLIFCLSGKERQKHWEELLEHFHVQLKREIGDMNMPFNLEQLKEAYRQYFPFAATSYLPFIAPVVEAMSRDSNEQQKKEHLGVLLEKTERLLDDTIHYYEHYKRKAMMPRITVVISDHY</sequence>
<gene>
    <name evidence="2" type="ORF">CYNAS_LOCUS18519</name>
</gene>
<dbReference type="PANTHER" id="PTHR23020">
    <property type="entry name" value="UNCHARACTERIZED NUCLEAR HORMONE RECEPTOR-RELATED"/>
    <property type="match status" value="1"/>
</dbReference>